<dbReference type="InterPro" id="IPR016181">
    <property type="entry name" value="Acyl_CoA_acyltransferase"/>
</dbReference>
<reference evidence="2" key="1">
    <citation type="journal article" date="2021" name="Nat. Commun.">
        <title>Genetic determinants of endophytism in the Arabidopsis root mycobiome.</title>
        <authorList>
            <person name="Mesny F."/>
            <person name="Miyauchi S."/>
            <person name="Thiergart T."/>
            <person name="Pickel B."/>
            <person name="Atanasova L."/>
            <person name="Karlsson M."/>
            <person name="Huettel B."/>
            <person name="Barry K.W."/>
            <person name="Haridas S."/>
            <person name="Chen C."/>
            <person name="Bauer D."/>
            <person name="Andreopoulos W."/>
            <person name="Pangilinan J."/>
            <person name="LaButti K."/>
            <person name="Riley R."/>
            <person name="Lipzen A."/>
            <person name="Clum A."/>
            <person name="Drula E."/>
            <person name="Henrissat B."/>
            <person name="Kohler A."/>
            <person name="Grigoriev I.V."/>
            <person name="Martin F.M."/>
            <person name="Hacquard S."/>
        </authorList>
    </citation>
    <scope>NUCLEOTIDE SEQUENCE</scope>
    <source>
        <strain evidence="2">MPI-SDFR-AT-0073</strain>
    </source>
</reference>
<dbReference type="PANTHER" id="PTHR42791:SF14">
    <property type="entry name" value="N-ACETYLTRANSFERASE DOMAIN-CONTAINING PROTEIN"/>
    <property type="match status" value="1"/>
</dbReference>
<dbReference type="GeneID" id="70138403"/>
<evidence type="ECO:0000259" key="1">
    <source>
        <dbReference type="PROSITE" id="PS51186"/>
    </source>
</evidence>
<dbReference type="EMBL" id="JAGPXC010000010">
    <property type="protein sequence ID" value="KAH6645848.1"/>
    <property type="molecule type" value="Genomic_DNA"/>
</dbReference>
<feature type="domain" description="N-acetyltransferase" evidence="1">
    <location>
        <begin position="89"/>
        <end position="236"/>
    </location>
</feature>
<dbReference type="Proteomes" id="UP000758603">
    <property type="component" value="Unassembled WGS sequence"/>
</dbReference>
<gene>
    <name evidence="2" type="ORF">BKA67DRAFT_87874</name>
</gene>
<dbReference type="RefSeq" id="XP_045952362.1">
    <property type="nucleotide sequence ID" value="XM_046109512.1"/>
</dbReference>
<dbReference type="PROSITE" id="PS51186">
    <property type="entry name" value="GNAT"/>
    <property type="match status" value="1"/>
</dbReference>
<comment type="caution">
    <text evidence="2">The sequence shown here is derived from an EMBL/GenBank/DDBJ whole genome shotgun (WGS) entry which is preliminary data.</text>
</comment>
<dbReference type="OrthoDB" id="4738875at2759"/>
<dbReference type="InterPro" id="IPR052523">
    <property type="entry name" value="Trichothecene_AcTrans"/>
</dbReference>
<dbReference type="GO" id="GO:0016747">
    <property type="term" value="F:acyltransferase activity, transferring groups other than amino-acyl groups"/>
    <property type="evidence" value="ECO:0007669"/>
    <property type="project" value="InterPro"/>
</dbReference>
<dbReference type="Pfam" id="PF00583">
    <property type="entry name" value="Acetyltransf_1"/>
    <property type="match status" value="1"/>
</dbReference>
<keyword evidence="3" id="KW-1185">Reference proteome</keyword>
<evidence type="ECO:0000313" key="2">
    <source>
        <dbReference type="EMBL" id="KAH6645848.1"/>
    </source>
</evidence>
<dbReference type="Gene3D" id="3.40.630.30">
    <property type="match status" value="1"/>
</dbReference>
<sequence>MSPANKVDVVLLSDRDIPTCFEVLSESFGHDAPFVDNYFPNHDTPSGRAKGSERLLLWKQNSSNSIFLKAVTRTGPGDQECIIGLATWTLMREPPPAELDMAENVEDVWPDKDDREFMTRLWRSYVVPRTQAIKDSNGKGVYGKVEVHKSRTTRYGLLMSWVVLELLAVHPNYQRLGAGAALVKWGIESADEQGLKAFVEGTPIGRRLYEKCGMRAEIEEIKFDVGEEFAERRKPKLVFLSREPN</sequence>
<organism evidence="2 3">
    <name type="scientific">Truncatella angustata</name>
    <dbReference type="NCBI Taxonomy" id="152316"/>
    <lineage>
        <taxon>Eukaryota</taxon>
        <taxon>Fungi</taxon>
        <taxon>Dikarya</taxon>
        <taxon>Ascomycota</taxon>
        <taxon>Pezizomycotina</taxon>
        <taxon>Sordariomycetes</taxon>
        <taxon>Xylariomycetidae</taxon>
        <taxon>Amphisphaeriales</taxon>
        <taxon>Sporocadaceae</taxon>
        <taxon>Truncatella</taxon>
    </lineage>
</organism>
<dbReference type="AlphaFoldDB" id="A0A9P8RGZ3"/>
<dbReference type="CDD" id="cd04301">
    <property type="entry name" value="NAT_SF"/>
    <property type="match status" value="1"/>
</dbReference>
<dbReference type="PANTHER" id="PTHR42791">
    <property type="entry name" value="GNAT FAMILY ACETYLTRANSFERASE"/>
    <property type="match status" value="1"/>
</dbReference>
<protein>
    <recommendedName>
        <fullName evidence="1">N-acetyltransferase domain-containing protein</fullName>
    </recommendedName>
</protein>
<name>A0A9P8RGZ3_9PEZI</name>
<accession>A0A9P8RGZ3</accession>
<proteinExistence type="predicted"/>
<dbReference type="InterPro" id="IPR000182">
    <property type="entry name" value="GNAT_dom"/>
</dbReference>
<evidence type="ECO:0000313" key="3">
    <source>
        <dbReference type="Proteomes" id="UP000758603"/>
    </source>
</evidence>
<dbReference type="SUPFAM" id="SSF55729">
    <property type="entry name" value="Acyl-CoA N-acyltransferases (Nat)"/>
    <property type="match status" value="1"/>
</dbReference>